<dbReference type="AlphaFoldDB" id="A0A4Q0RZ81"/>
<comment type="caution">
    <text evidence="2">The sequence shown here is derived from an EMBL/GenBank/DDBJ whole genome shotgun (WGS) entry which is preliminary data.</text>
</comment>
<dbReference type="EMBL" id="LBJQ01000089">
    <property type="protein sequence ID" value="RXH24205.1"/>
    <property type="molecule type" value="Genomic_DNA"/>
</dbReference>
<evidence type="ECO:0000259" key="1">
    <source>
        <dbReference type="Pfam" id="PF24745"/>
    </source>
</evidence>
<dbReference type="Proteomes" id="UP000289546">
    <property type="component" value="Unassembled WGS sequence"/>
</dbReference>
<sequence length="215" mass="24151">MMKFARRGILLGSLTTMLTSVWSRIIGAPRLPAPAPSARPTWPTDVVSKLYRDMYRRLIDPDAFDAAFDRATAVLRASIAGKIDCEEAITRLLAIRSEALRHPPPPREIAPLRADEVGVHEAMALLRRAIVGESHIELKYPWAEVFHSYGQFAIEGWKLTAFKRNYGIKYLDAALSPDGRTGTYDSWQAREGNPVHLLLDEEQDRLDELIEGIDA</sequence>
<evidence type="ECO:0000313" key="3">
    <source>
        <dbReference type="Proteomes" id="UP000289546"/>
    </source>
</evidence>
<keyword evidence="3" id="KW-1185">Reference proteome</keyword>
<reference evidence="2 3" key="1">
    <citation type="submission" date="2015-04" db="EMBL/GenBank/DDBJ databases">
        <title>Comparative genomics of rhizobia nodulating Arachis hypogaea in China.</title>
        <authorList>
            <person name="Li Y."/>
        </authorList>
    </citation>
    <scope>NUCLEOTIDE SEQUENCE [LARGE SCALE GENOMIC DNA]</scope>
    <source>
        <strain evidence="2 3">CCBAU 51757</strain>
    </source>
</reference>
<evidence type="ECO:0000313" key="2">
    <source>
        <dbReference type="EMBL" id="RXH24205.1"/>
    </source>
</evidence>
<feature type="domain" description="DUF7693" evidence="1">
    <location>
        <begin position="119"/>
        <end position="211"/>
    </location>
</feature>
<organism evidence="2 3">
    <name type="scientific">Bradyrhizobium nanningense</name>
    <dbReference type="NCBI Taxonomy" id="1325118"/>
    <lineage>
        <taxon>Bacteria</taxon>
        <taxon>Pseudomonadati</taxon>
        <taxon>Pseudomonadota</taxon>
        <taxon>Alphaproteobacteria</taxon>
        <taxon>Hyphomicrobiales</taxon>
        <taxon>Nitrobacteraceae</taxon>
        <taxon>Bradyrhizobium</taxon>
    </lineage>
</organism>
<name>A0A4Q0RZ81_9BRAD</name>
<protein>
    <recommendedName>
        <fullName evidence="1">DUF7693 domain-containing protein</fullName>
    </recommendedName>
</protein>
<accession>A0A4Q0RZ81</accession>
<proteinExistence type="predicted"/>
<dbReference type="OrthoDB" id="7000909at2"/>
<dbReference type="RefSeq" id="WP_128921415.1">
    <property type="nucleotide sequence ID" value="NZ_LBJC01000028.1"/>
</dbReference>
<dbReference type="Pfam" id="PF24745">
    <property type="entry name" value="DUF7693"/>
    <property type="match status" value="1"/>
</dbReference>
<dbReference type="InterPro" id="IPR056110">
    <property type="entry name" value="DUF7693"/>
</dbReference>
<gene>
    <name evidence="2" type="ORF">XH99_29530</name>
</gene>